<dbReference type="EMBL" id="CAADJA010000002">
    <property type="protein sequence ID" value="VFS47622.1"/>
    <property type="molecule type" value="Genomic_DNA"/>
</dbReference>
<feature type="transmembrane region" description="Helical" evidence="1">
    <location>
        <begin position="186"/>
        <end position="207"/>
    </location>
</feature>
<feature type="transmembrane region" description="Helical" evidence="1">
    <location>
        <begin position="66"/>
        <end position="86"/>
    </location>
</feature>
<keyword evidence="4" id="KW-1185">Reference proteome</keyword>
<keyword evidence="1" id="KW-0472">Membrane</keyword>
<name>A0A2C6DLP5_9GAMM</name>
<feature type="transmembrane region" description="Helical" evidence="1">
    <location>
        <begin position="37"/>
        <end position="59"/>
    </location>
</feature>
<gene>
    <name evidence="2" type="ORF">CRN84_08560</name>
    <name evidence="3" type="ORF">NCTC12282_02560</name>
</gene>
<feature type="transmembrane region" description="Helical" evidence="1">
    <location>
        <begin position="228"/>
        <end position="250"/>
    </location>
</feature>
<keyword evidence="1" id="KW-1133">Transmembrane helix</keyword>
<dbReference type="InterPro" id="IPR007441">
    <property type="entry name" value="EutH"/>
</dbReference>
<reference evidence="2" key="1">
    <citation type="submission" date="2017-09" db="EMBL/GenBank/DDBJ databases">
        <title>FDA dAtabase for Regulatory Grade micrObial Sequences (FDA-ARGOS): Supporting development and validation of Infectious Disease Dx tests.</title>
        <authorList>
            <person name="Minogue T."/>
            <person name="Wolcott M."/>
            <person name="Wasieloski L."/>
            <person name="Aguilar W."/>
            <person name="Moore D."/>
            <person name="Tallon L.J."/>
            <person name="Sadzewicz L."/>
            <person name="Ott S."/>
            <person name="Zhao X."/>
            <person name="Nagaraj S."/>
            <person name="Vavikolanu K."/>
            <person name="Aluvathingal J."/>
            <person name="Nadendla S."/>
            <person name="Sichtig H."/>
        </authorList>
    </citation>
    <scope>NUCLEOTIDE SEQUENCE</scope>
    <source>
        <strain evidence="2">FDAARGOS_387</strain>
    </source>
</reference>
<evidence type="ECO:0000313" key="2">
    <source>
        <dbReference type="EMBL" id="PHI29375.1"/>
    </source>
</evidence>
<sequence length="417" mass="44870">MAEFGNYVIYLIMVGTLVGALASIIKPDSGLGKEFVNGIHSIGPVFLAQAGIMAAVPLLSKAISHLLGPVFSAVGSDVSIAALSIIAVDMGGYQLADALTTNRDMWITAMLIGYTSGATIVYLIPVGLTMLNRQDHKYLALGAMAGLISIPFGVLASLLLITFNNIPVRDIISTTSPATYHLSLDFITMLQYLAPLFAFCFLLAAGLKYRPQLMVAGFLVFGKIMDAFIKLVLACSIIEHFTGVFAKVFGSWGFDPLFADQKELFRAIEIAGYIGIMLAGTFPICYLFQKYCKRLVGALSKALKLTDTGALAFIMVLANIIATYHLFINMKARDKVLCVAFGVCAQATIGDHLAFTANFQPTLVLPILLGKLAGGFLAVLIAIKISVPAAERFQQQDLEQEMIERKLAISTQQSVMG</sequence>
<dbReference type="NCBIfam" id="NF011668">
    <property type="entry name" value="PRK15086.1-4"/>
    <property type="match status" value="1"/>
</dbReference>
<evidence type="ECO:0000313" key="3">
    <source>
        <dbReference type="EMBL" id="VFS47622.1"/>
    </source>
</evidence>
<dbReference type="Proteomes" id="UP000373449">
    <property type="component" value="Unassembled WGS sequence"/>
</dbReference>
<dbReference type="PANTHER" id="PTHR40089:SF1">
    <property type="entry name" value="ETHANOLAMINE PERMEASE EUTH-RELATED"/>
    <property type="match status" value="1"/>
</dbReference>
<reference evidence="4" key="2">
    <citation type="submission" date="2017-09" db="EMBL/GenBank/DDBJ databases">
        <title>FDA dAtabase for Regulatory Grade micrObial Sequences (FDA-ARGOS): Supporting development and validation of Infectious Disease Dx tests.</title>
        <authorList>
            <person name="Minogue T."/>
            <person name="Wolcott M."/>
            <person name="Wasieloski L."/>
            <person name="Aguilar W."/>
            <person name="Moore D."/>
            <person name="Tallon L."/>
            <person name="Sadzewicz L."/>
            <person name="Ott S."/>
            <person name="Zhao X."/>
            <person name="Nagaraj S."/>
            <person name="Vavikolanu K."/>
            <person name="Aluvathingal J."/>
            <person name="Nadendla S."/>
            <person name="Sichtig H."/>
        </authorList>
    </citation>
    <scope>NUCLEOTIDE SEQUENCE [LARGE SCALE GENOMIC DNA]</scope>
    <source>
        <strain evidence="4">FDAARGOS_387</strain>
    </source>
</reference>
<dbReference type="STRING" id="1111728.GCA_000427805_02104"/>
<dbReference type="AlphaFoldDB" id="A0A2C6DLP5"/>
<dbReference type="GO" id="GO:0034228">
    <property type="term" value="F:ethanolamine transmembrane transporter activity"/>
    <property type="evidence" value="ECO:0007669"/>
    <property type="project" value="InterPro"/>
</dbReference>
<feature type="transmembrane region" description="Helical" evidence="1">
    <location>
        <begin position="7"/>
        <end position="25"/>
    </location>
</feature>
<dbReference type="PANTHER" id="PTHR40089">
    <property type="entry name" value="ETHANOLAMINE UTILIZATION PROTEIN EUTH"/>
    <property type="match status" value="1"/>
</dbReference>
<dbReference type="PIRSF" id="PIRSF019466">
    <property type="entry name" value="EutH"/>
    <property type="match status" value="1"/>
</dbReference>
<keyword evidence="1" id="KW-0812">Transmembrane</keyword>
<reference evidence="3 5" key="3">
    <citation type="submission" date="2019-03" db="EMBL/GenBank/DDBJ databases">
        <authorList>
            <consortium name="Pathogen Informatics"/>
        </authorList>
    </citation>
    <scope>NUCLEOTIDE SEQUENCE [LARGE SCALE GENOMIC DNA]</scope>
    <source>
        <strain evidence="3 5">NCTC12282</strain>
    </source>
</reference>
<feature type="transmembrane region" description="Helical" evidence="1">
    <location>
        <begin position="363"/>
        <end position="383"/>
    </location>
</feature>
<evidence type="ECO:0000313" key="5">
    <source>
        <dbReference type="Proteomes" id="UP000373449"/>
    </source>
</evidence>
<dbReference type="GO" id="GO:0005886">
    <property type="term" value="C:plasma membrane"/>
    <property type="evidence" value="ECO:0007669"/>
    <property type="project" value="TreeGrafter"/>
</dbReference>
<dbReference type="RefSeq" id="WP_029094833.1">
    <property type="nucleotide sequence ID" value="NZ_CAADJA010000002.1"/>
</dbReference>
<dbReference type="Pfam" id="PF04346">
    <property type="entry name" value="EutH"/>
    <property type="match status" value="1"/>
</dbReference>
<dbReference type="Proteomes" id="UP000224974">
    <property type="component" value="Unassembled WGS sequence"/>
</dbReference>
<accession>A0A2C6DLP5</accession>
<feature type="transmembrane region" description="Helical" evidence="1">
    <location>
        <begin position="270"/>
        <end position="288"/>
    </location>
</feature>
<evidence type="ECO:0000256" key="1">
    <source>
        <dbReference type="SAM" id="Phobius"/>
    </source>
</evidence>
<feature type="transmembrane region" description="Helical" evidence="1">
    <location>
        <begin position="138"/>
        <end position="166"/>
    </location>
</feature>
<dbReference type="EMBL" id="PDDX01000001">
    <property type="protein sequence ID" value="PHI29375.1"/>
    <property type="molecule type" value="Genomic_DNA"/>
</dbReference>
<protein>
    <submittedName>
        <fullName evidence="2">Ethanolamine utilization protein EutH</fullName>
    </submittedName>
</protein>
<evidence type="ECO:0000313" key="4">
    <source>
        <dbReference type="Proteomes" id="UP000224974"/>
    </source>
</evidence>
<proteinExistence type="predicted"/>
<feature type="transmembrane region" description="Helical" evidence="1">
    <location>
        <begin position="106"/>
        <end position="126"/>
    </location>
</feature>
<organism evidence="2 4">
    <name type="scientific">Budvicia aquatica</name>
    <dbReference type="NCBI Taxonomy" id="82979"/>
    <lineage>
        <taxon>Bacteria</taxon>
        <taxon>Pseudomonadati</taxon>
        <taxon>Pseudomonadota</taxon>
        <taxon>Gammaproteobacteria</taxon>
        <taxon>Enterobacterales</taxon>
        <taxon>Budviciaceae</taxon>
        <taxon>Budvicia</taxon>
    </lineage>
</organism>
<feature type="transmembrane region" description="Helical" evidence="1">
    <location>
        <begin position="309"/>
        <end position="327"/>
    </location>
</feature>
<dbReference type="OrthoDB" id="9778282at2"/>